<protein>
    <submittedName>
        <fullName evidence="6">Transcriptional regulatory protein NarL</fullName>
    </submittedName>
</protein>
<organism evidence="6 7">
    <name type="scientific">Capillimicrobium parvum</name>
    <dbReference type="NCBI Taxonomy" id="2884022"/>
    <lineage>
        <taxon>Bacteria</taxon>
        <taxon>Bacillati</taxon>
        <taxon>Actinomycetota</taxon>
        <taxon>Thermoleophilia</taxon>
        <taxon>Solirubrobacterales</taxon>
        <taxon>Capillimicrobiaceae</taxon>
        <taxon>Capillimicrobium</taxon>
    </lineage>
</organism>
<dbReference type="InterPro" id="IPR039420">
    <property type="entry name" value="WalR-like"/>
</dbReference>
<dbReference type="PANTHER" id="PTHR43214">
    <property type="entry name" value="TWO-COMPONENT RESPONSE REGULATOR"/>
    <property type="match status" value="1"/>
</dbReference>
<evidence type="ECO:0000313" key="7">
    <source>
        <dbReference type="Proteomes" id="UP001162834"/>
    </source>
</evidence>
<accession>A0A9E6Y516</accession>
<keyword evidence="2" id="KW-0238">DNA-binding</keyword>
<evidence type="ECO:0000259" key="4">
    <source>
        <dbReference type="PROSITE" id="PS50043"/>
    </source>
</evidence>
<dbReference type="KEGG" id="sbae:DSM104329_05425"/>
<feature type="domain" description="Response regulatory" evidence="5">
    <location>
        <begin position="29"/>
        <end position="145"/>
    </location>
</feature>
<reference evidence="6" key="1">
    <citation type="journal article" date="2022" name="Int. J. Syst. Evol. Microbiol.">
        <title>Pseudomonas aegrilactucae sp. nov. and Pseudomonas morbosilactucae sp. nov., pathogens causing bacterial rot of lettuce in Japan.</title>
        <authorList>
            <person name="Sawada H."/>
            <person name="Fujikawa T."/>
            <person name="Satou M."/>
        </authorList>
    </citation>
    <scope>NUCLEOTIDE SEQUENCE</scope>
    <source>
        <strain evidence="6">0166_1</strain>
    </source>
</reference>
<dbReference type="Gene3D" id="1.10.10.10">
    <property type="entry name" value="Winged helix-like DNA-binding domain superfamily/Winged helix DNA-binding domain"/>
    <property type="match status" value="1"/>
</dbReference>
<feature type="modified residue" description="4-aspartylphosphate" evidence="3">
    <location>
        <position position="80"/>
    </location>
</feature>
<dbReference type="GO" id="GO:0000160">
    <property type="term" value="P:phosphorelay signal transduction system"/>
    <property type="evidence" value="ECO:0007669"/>
    <property type="project" value="InterPro"/>
</dbReference>
<dbReference type="PROSITE" id="PS50110">
    <property type="entry name" value="RESPONSE_REGULATORY"/>
    <property type="match status" value="1"/>
</dbReference>
<dbReference type="SUPFAM" id="SSF46894">
    <property type="entry name" value="C-terminal effector domain of the bipartite response regulators"/>
    <property type="match status" value="1"/>
</dbReference>
<evidence type="ECO:0000259" key="5">
    <source>
        <dbReference type="PROSITE" id="PS50110"/>
    </source>
</evidence>
<gene>
    <name evidence="6" type="primary">narL_3</name>
    <name evidence="6" type="ORF">DSM104329_05425</name>
</gene>
<dbReference type="CDD" id="cd06170">
    <property type="entry name" value="LuxR_C_like"/>
    <property type="match status" value="1"/>
</dbReference>
<proteinExistence type="predicted"/>
<dbReference type="PROSITE" id="PS00622">
    <property type="entry name" value="HTH_LUXR_1"/>
    <property type="match status" value="1"/>
</dbReference>
<evidence type="ECO:0000256" key="2">
    <source>
        <dbReference type="ARBA" id="ARBA00023125"/>
    </source>
</evidence>
<dbReference type="InterPro" id="IPR036388">
    <property type="entry name" value="WH-like_DNA-bd_sf"/>
</dbReference>
<dbReference type="GO" id="GO:0003677">
    <property type="term" value="F:DNA binding"/>
    <property type="evidence" value="ECO:0007669"/>
    <property type="project" value="UniProtKB-KW"/>
</dbReference>
<feature type="domain" description="HTH luxR-type" evidence="4">
    <location>
        <begin position="164"/>
        <end position="229"/>
    </location>
</feature>
<dbReference type="GO" id="GO:0006355">
    <property type="term" value="P:regulation of DNA-templated transcription"/>
    <property type="evidence" value="ECO:0007669"/>
    <property type="project" value="InterPro"/>
</dbReference>
<keyword evidence="7" id="KW-1185">Reference proteome</keyword>
<dbReference type="Pfam" id="PF00072">
    <property type="entry name" value="Response_reg"/>
    <property type="match status" value="1"/>
</dbReference>
<keyword evidence="1 3" id="KW-0597">Phosphoprotein</keyword>
<dbReference type="Pfam" id="PF00196">
    <property type="entry name" value="GerE"/>
    <property type="match status" value="1"/>
</dbReference>
<dbReference type="Proteomes" id="UP001162834">
    <property type="component" value="Chromosome"/>
</dbReference>
<sequence length="231" mass="24966">MLELVESPALTTPAVRSESPRCILTRSIQLLVVDEQPVVQQGVRLFLQGAKGIRAVEAVGSGQEAIDAARERRHNVVLLDPWLRDMLLECVVRRLAAVSPGTRVLIFAAQLSPSLREEAAELGVHGVIGKDATPTRLLESIALVAGGQSIVDPDSDQMLQHAAAKVNGTPLTPREHEILRRAARGESNAEIAGAIFLAPTTVKSYLQSALRKLGARNRVEAVFKLSELRIL</sequence>
<dbReference type="SUPFAM" id="SSF52172">
    <property type="entry name" value="CheY-like"/>
    <property type="match status" value="1"/>
</dbReference>
<evidence type="ECO:0000256" key="3">
    <source>
        <dbReference type="PROSITE-ProRule" id="PRU00169"/>
    </source>
</evidence>
<dbReference type="AlphaFoldDB" id="A0A9E6Y516"/>
<dbReference type="InterPro" id="IPR000792">
    <property type="entry name" value="Tscrpt_reg_LuxR_C"/>
</dbReference>
<dbReference type="SMART" id="SM00421">
    <property type="entry name" value="HTH_LUXR"/>
    <property type="match status" value="1"/>
</dbReference>
<dbReference type="PROSITE" id="PS50043">
    <property type="entry name" value="HTH_LUXR_2"/>
    <property type="match status" value="1"/>
</dbReference>
<dbReference type="Gene3D" id="3.40.50.2300">
    <property type="match status" value="1"/>
</dbReference>
<dbReference type="EMBL" id="CP087164">
    <property type="protein sequence ID" value="UGS38993.1"/>
    <property type="molecule type" value="Genomic_DNA"/>
</dbReference>
<evidence type="ECO:0000256" key="1">
    <source>
        <dbReference type="ARBA" id="ARBA00022553"/>
    </source>
</evidence>
<dbReference type="InterPro" id="IPR058245">
    <property type="entry name" value="NreC/VraR/RcsB-like_REC"/>
</dbReference>
<dbReference type="PANTHER" id="PTHR43214:SF43">
    <property type="entry name" value="TWO-COMPONENT RESPONSE REGULATOR"/>
    <property type="match status" value="1"/>
</dbReference>
<evidence type="ECO:0000313" key="6">
    <source>
        <dbReference type="EMBL" id="UGS38993.1"/>
    </source>
</evidence>
<dbReference type="RefSeq" id="WP_259313004.1">
    <property type="nucleotide sequence ID" value="NZ_CP087164.1"/>
</dbReference>
<name>A0A9E6Y516_9ACTN</name>
<dbReference type="InterPro" id="IPR016032">
    <property type="entry name" value="Sig_transdc_resp-reg_C-effctor"/>
</dbReference>
<dbReference type="PRINTS" id="PR00038">
    <property type="entry name" value="HTHLUXR"/>
</dbReference>
<dbReference type="CDD" id="cd17535">
    <property type="entry name" value="REC_NarL-like"/>
    <property type="match status" value="1"/>
</dbReference>
<dbReference type="InterPro" id="IPR011006">
    <property type="entry name" value="CheY-like_superfamily"/>
</dbReference>
<dbReference type="SMART" id="SM00448">
    <property type="entry name" value="REC"/>
    <property type="match status" value="1"/>
</dbReference>
<dbReference type="InterPro" id="IPR001789">
    <property type="entry name" value="Sig_transdc_resp-reg_receiver"/>
</dbReference>